<dbReference type="PROSITE" id="PS50825">
    <property type="entry name" value="HYR"/>
    <property type="match status" value="1"/>
</dbReference>
<dbReference type="PANTHER" id="PTHR24273:SF32">
    <property type="entry name" value="HYALIN"/>
    <property type="match status" value="1"/>
</dbReference>
<dbReference type="InterPro" id="IPR003410">
    <property type="entry name" value="HYR_dom"/>
</dbReference>
<reference evidence="3 4" key="2">
    <citation type="submission" date="2018-11" db="EMBL/GenBank/DDBJ databases">
        <authorList>
            <consortium name="Pathogen Informatics"/>
        </authorList>
    </citation>
    <scope>NUCLEOTIDE SEQUENCE [LARGE SCALE GENOMIC DNA]</scope>
</reference>
<sequence>MRVEPVGFTSGRFITSDVNVVYTAFDDAGNMAECVVKLRIPDTIAPVMKCPDSYSLSAYEPKMRAVFNRTTVPMVIQDVSNITEVTFNPPEALLEPGDFVEVEVTATDALGNRNQCKFQVAYMHRLVWDTEDNDWYSTGPTSPHR</sequence>
<dbReference type="WBParaSite" id="NBR_0000517601-mRNA-1">
    <property type="protein sequence ID" value="NBR_0000517601-mRNA-1"/>
    <property type="gene ID" value="NBR_0000517601"/>
</dbReference>
<dbReference type="Proteomes" id="UP000271162">
    <property type="component" value="Unassembled WGS sequence"/>
</dbReference>
<keyword evidence="4" id="KW-1185">Reference proteome</keyword>
<accession>A0A0N4XRM4</accession>
<evidence type="ECO:0000256" key="1">
    <source>
        <dbReference type="ARBA" id="ARBA00022737"/>
    </source>
</evidence>
<protein>
    <submittedName>
        <fullName evidence="5">HYR domain-containing protein</fullName>
    </submittedName>
</protein>
<evidence type="ECO:0000259" key="2">
    <source>
        <dbReference type="PROSITE" id="PS50825"/>
    </source>
</evidence>
<feature type="domain" description="HYR" evidence="2">
    <location>
        <begin position="41"/>
        <end position="124"/>
    </location>
</feature>
<gene>
    <name evidence="3" type="ORF">NBR_LOCUS5178</name>
</gene>
<evidence type="ECO:0000313" key="3">
    <source>
        <dbReference type="EMBL" id="VDL68767.1"/>
    </source>
</evidence>
<dbReference type="Pfam" id="PF02494">
    <property type="entry name" value="HYR"/>
    <property type="match status" value="1"/>
</dbReference>
<dbReference type="AlphaFoldDB" id="A0A0N4XRM4"/>
<name>A0A0N4XRM4_NIPBR</name>
<keyword evidence="1" id="KW-0677">Repeat</keyword>
<dbReference type="PANTHER" id="PTHR24273">
    <property type="entry name" value="FI04643P-RELATED"/>
    <property type="match status" value="1"/>
</dbReference>
<dbReference type="EMBL" id="UYSL01011696">
    <property type="protein sequence ID" value="VDL68767.1"/>
    <property type="molecule type" value="Genomic_DNA"/>
</dbReference>
<dbReference type="STRING" id="27835.A0A0N4XRM4"/>
<evidence type="ECO:0000313" key="5">
    <source>
        <dbReference type="WBParaSite" id="NBR_0000517601-mRNA-1"/>
    </source>
</evidence>
<organism evidence="5">
    <name type="scientific">Nippostrongylus brasiliensis</name>
    <name type="common">Rat hookworm</name>
    <dbReference type="NCBI Taxonomy" id="27835"/>
    <lineage>
        <taxon>Eukaryota</taxon>
        <taxon>Metazoa</taxon>
        <taxon>Ecdysozoa</taxon>
        <taxon>Nematoda</taxon>
        <taxon>Chromadorea</taxon>
        <taxon>Rhabditida</taxon>
        <taxon>Rhabditina</taxon>
        <taxon>Rhabditomorpha</taxon>
        <taxon>Strongyloidea</taxon>
        <taxon>Heligmosomidae</taxon>
        <taxon>Nippostrongylus</taxon>
    </lineage>
</organism>
<evidence type="ECO:0000313" key="4">
    <source>
        <dbReference type="Proteomes" id="UP000271162"/>
    </source>
</evidence>
<reference evidence="5" key="1">
    <citation type="submission" date="2017-02" db="UniProtKB">
        <authorList>
            <consortium name="WormBaseParasite"/>
        </authorList>
    </citation>
    <scope>IDENTIFICATION</scope>
</reference>
<proteinExistence type="predicted"/>